<proteinExistence type="predicted"/>
<sequence>MCEAMDFLRECVGDKLILGCGVPLGPAFGTVDACRISCDVDLQYSGKYYNKLHINNEIPSAQNAINNTILRRHLNSRVFINDPDVFFLRNDNIKFTNEQKMLLGKINNLFGNVLFISDNLGDYSENTLETLKMFFRRTNNKVFSAGYVGKDIIEVHYYDRKERTLKFNIKTGKLVK</sequence>
<dbReference type="InterPro" id="IPR013785">
    <property type="entry name" value="Aldolase_TIM"/>
</dbReference>
<dbReference type="EMBL" id="VSSQ01063542">
    <property type="protein sequence ID" value="MPN16565.1"/>
    <property type="molecule type" value="Genomic_DNA"/>
</dbReference>
<dbReference type="SUPFAM" id="SSF51445">
    <property type="entry name" value="(Trans)glycosidases"/>
    <property type="match status" value="1"/>
</dbReference>
<protein>
    <submittedName>
        <fullName evidence="1">Uncharacterized protein</fullName>
    </submittedName>
</protein>
<gene>
    <name evidence="1" type="ORF">SDC9_163910</name>
</gene>
<accession>A0A645FQ59</accession>
<evidence type="ECO:0000313" key="1">
    <source>
        <dbReference type="EMBL" id="MPN16565.1"/>
    </source>
</evidence>
<reference evidence="1" key="1">
    <citation type="submission" date="2019-08" db="EMBL/GenBank/DDBJ databases">
        <authorList>
            <person name="Kucharzyk K."/>
            <person name="Murdoch R.W."/>
            <person name="Higgins S."/>
            <person name="Loffler F."/>
        </authorList>
    </citation>
    <scope>NUCLEOTIDE SEQUENCE</scope>
</reference>
<dbReference type="InterPro" id="IPR017853">
    <property type="entry name" value="GH"/>
</dbReference>
<organism evidence="1">
    <name type="scientific">bioreactor metagenome</name>
    <dbReference type="NCBI Taxonomy" id="1076179"/>
    <lineage>
        <taxon>unclassified sequences</taxon>
        <taxon>metagenomes</taxon>
        <taxon>ecological metagenomes</taxon>
    </lineage>
</organism>
<comment type="caution">
    <text evidence="1">The sequence shown here is derived from an EMBL/GenBank/DDBJ whole genome shotgun (WGS) entry which is preliminary data.</text>
</comment>
<dbReference type="AlphaFoldDB" id="A0A645FQ59"/>
<dbReference type="Gene3D" id="3.20.20.70">
    <property type="entry name" value="Aldolase class I"/>
    <property type="match status" value="1"/>
</dbReference>
<name>A0A645FQ59_9ZZZZ</name>